<accession>A0A412VB77</accession>
<dbReference type="Proteomes" id="UP000285379">
    <property type="component" value="Unassembled WGS sequence"/>
</dbReference>
<sequence length="432" mass="49941">MKPRTKFQQSVVAASKHLPPLTPAQIEWGYKNCIEHIGRRTPKGLITCTECGHTWQSENGELTDNLLGCECPHCHTPLKVETTLRRKFNDYEYLCIVTRCKGFQVLRFVYIECWAKVGQTPVYTHIEAVQRWIAPDGRSATFARLRPMGFFVHGWSWSSALELRAENDGKYNITPTRIYPRQRLIPELRRSGYGKQLPDVTPFDLIHLLLSENKAETLLKAGQTALVRFFARSSRNIADYWPAIRIAIRNGYAIGKPTEWCDYIDLLRFFGKDLHNAHFVCPADLPAAHDLYMAKKRRHMQMERRQEERRKALEQEASFVEAKGRFFGVEFSDGEICIKVLDSVEAIRQEGEAMHHCVFTNEYYLKADSLILSATIDGKRIETIEVSLKRMEVVQSRGVCNKNTPYHGQILKLMKGNMSLIRKRMTATRWRN</sequence>
<dbReference type="Pfam" id="PF14284">
    <property type="entry name" value="PcfJ"/>
    <property type="match status" value="1"/>
</dbReference>
<dbReference type="EMBL" id="QRYT01000149">
    <property type="protein sequence ID" value="RGV00800.1"/>
    <property type="molecule type" value="Genomic_DNA"/>
</dbReference>
<keyword evidence="1" id="KW-0175">Coiled coil</keyword>
<name>A0A412VB77_PHOVU</name>
<evidence type="ECO:0000256" key="1">
    <source>
        <dbReference type="SAM" id="Coils"/>
    </source>
</evidence>
<evidence type="ECO:0000313" key="2">
    <source>
        <dbReference type="EMBL" id="RGV00800.1"/>
    </source>
</evidence>
<gene>
    <name evidence="2" type="ORF">DWW27_24330</name>
</gene>
<reference evidence="2 3" key="1">
    <citation type="submission" date="2018-08" db="EMBL/GenBank/DDBJ databases">
        <title>A genome reference for cultivated species of the human gut microbiota.</title>
        <authorList>
            <person name="Zou Y."/>
            <person name="Xue W."/>
            <person name="Luo G."/>
        </authorList>
    </citation>
    <scope>NUCLEOTIDE SEQUENCE [LARGE SCALE GENOMIC DNA]</scope>
    <source>
        <strain evidence="2 3">AF14-8</strain>
    </source>
</reference>
<feature type="coiled-coil region" evidence="1">
    <location>
        <begin position="296"/>
        <end position="323"/>
    </location>
</feature>
<dbReference type="InterPro" id="IPR025586">
    <property type="entry name" value="PcfJ"/>
</dbReference>
<comment type="caution">
    <text evidence="2">The sequence shown here is derived from an EMBL/GenBank/DDBJ whole genome shotgun (WGS) entry which is preliminary data.</text>
</comment>
<proteinExistence type="predicted"/>
<dbReference type="AlphaFoldDB" id="A0A412VB77"/>
<dbReference type="RefSeq" id="WP_117929364.1">
    <property type="nucleotide sequence ID" value="NZ_QRYT01000149.1"/>
</dbReference>
<evidence type="ECO:0000313" key="3">
    <source>
        <dbReference type="Proteomes" id="UP000285379"/>
    </source>
</evidence>
<organism evidence="2 3">
    <name type="scientific">Phocaeicola vulgatus</name>
    <name type="common">Bacteroides vulgatus</name>
    <dbReference type="NCBI Taxonomy" id="821"/>
    <lineage>
        <taxon>Bacteria</taxon>
        <taxon>Pseudomonadati</taxon>
        <taxon>Bacteroidota</taxon>
        <taxon>Bacteroidia</taxon>
        <taxon>Bacteroidales</taxon>
        <taxon>Bacteroidaceae</taxon>
        <taxon>Phocaeicola</taxon>
    </lineage>
</organism>
<protein>
    <submittedName>
        <fullName evidence="2">PcfJ-like protein</fullName>
    </submittedName>
</protein>